<name>A0ABR1RTS8_9PEZI</name>
<dbReference type="Gene3D" id="3.30.470.20">
    <property type="entry name" value="ATP-grasp fold, B domain"/>
    <property type="match status" value="1"/>
</dbReference>
<proteinExistence type="predicted"/>
<dbReference type="InterPro" id="IPR011761">
    <property type="entry name" value="ATP-grasp"/>
</dbReference>
<evidence type="ECO:0000313" key="4">
    <source>
        <dbReference type="Proteomes" id="UP001444661"/>
    </source>
</evidence>
<evidence type="ECO:0000259" key="2">
    <source>
        <dbReference type="PROSITE" id="PS50975"/>
    </source>
</evidence>
<dbReference type="InterPro" id="IPR003806">
    <property type="entry name" value="ATP-grasp_PylC-type"/>
</dbReference>
<dbReference type="EMBL" id="JAQQWK010000013">
    <property type="protein sequence ID" value="KAK8017825.1"/>
    <property type="molecule type" value="Genomic_DNA"/>
</dbReference>
<keyword evidence="4" id="KW-1185">Reference proteome</keyword>
<dbReference type="Proteomes" id="UP001444661">
    <property type="component" value="Unassembled WGS sequence"/>
</dbReference>
<keyword evidence="1" id="KW-0547">Nucleotide-binding</keyword>
<dbReference type="Pfam" id="PF02655">
    <property type="entry name" value="ATP-grasp_3"/>
    <property type="match status" value="1"/>
</dbReference>
<keyword evidence="1" id="KW-0067">ATP-binding</keyword>
<feature type="domain" description="ATP-grasp" evidence="2">
    <location>
        <begin position="207"/>
        <end position="435"/>
    </location>
</feature>
<organism evidence="3 4">
    <name type="scientific">Apiospora rasikravindrae</name>
    <dbReference type="NCBI Taxonomy" id="990691"/>
    <lineage>
        <taxon>Eukaryota</taxon>
        <taxon>Fungi</taxon>
        <taxon>Dikarya</taxon>
        <taxon>Ascomycota</taxon>
        <taxon>Pezizomycotina</taxon>
        <taxon>Sordariomycetes</taxon>
        <taxon>Xylariomycetidae</taxon>
        <taxon>Amphisphaeriales</taxon>
        <taxon>Apiosporaceae</taxon>
        <taxon>Apiospora</taxon>
    </lineage>
</organism>
<dbReference type="PROSITE" id="PS50975">
    <property type="entry name" value="ATP_GRASP"/>
    <property type="match status" value="1"/>
</dbReference>
<gene>
    <name evidence="3" type="ORF">PG993_014151</name>
</gene>
<evidence type="ECO:0000313" key="3">
    <source>
        <dbReference type="EMBL" id="KAK8017825.1"/>
    </source>
</evidence>
<dbReference type="PANTHER" id="PTHR37018">
    <property type="entry name" value="CULTURE SPECIFIC PROTEIN, PUTATIVE (AFU_ORTHOLOGUE AFUA_2G00130)-RELATED"/>
    <property type="match status" value="1"/>
</dbReference>
<dbReference type="PANTHER" id="PTHR37018:SF1">
    <property type="entry name" value="CULTURE SPECIFIC PROTEIN, PUTATIVE (AFU_ORTHOLOGUE AFUA_2G00130)-RELATED"/>
    <property type="match status" value="1"/>
</dbReference>
<comment type="caution">
    <text evidence="3">The sequence shown here is derived from an EMBL/GenBank/DDBJ whole genome shotgun (WGS) entry which is preliminary data.</text>
</comment>
<sequence>MLNSAQPSTTKSSSLKIVSLIGPNMGSTSTATLESILPEQERSFHSLYLQGEGDGAINITFVIVMPTSTLQMTSNLPLPSRYPYQHLASGMDSRTLARMFLQLVGQMVGMMSGKMPLVFFDLDDDNVGDGDNTLEPKGEQERRHRADAARNFLSLSPQDRPEVTFVARPEDIRIPDGGRIAVFNPMDFLVHLLHVVDPDVHYDLLSKRSLALSNLPTPPSEVIDTVLEPVRAQDADAVALESARMLHPVRERLLPFVAKLPQALSATGTFLVRSEAERQAALLALGPEVRRMLSATTPANAHLRPASLILQELVPGPCVGLSLFVARGGRVEFLSCTEQVFDPASNLWAGGRIAYAEQDRLQRAYADTAATLASYLHERGYYGPVGIDVLTDARGRQVIVDMNVRITGTMNLGIWRHHFVGQGLLHAATFFPMVLALDRDGFERRFGREIREGRIVILGWSHGEEKGESSAAVVMMGSETVEGLEDLIGTVGSYRPTN</sequence>
<accession>A0ABR1RTS8</accession>
<dbReference type="InterPro" id="IPR053269">
    <property type="entry name" value="Asp-Met_ligase"/>
</dbReference>
<protein>
    <recommendedName>
        <fullName evidence="2">ATP-grasp domain-containing protein</fullName>
    </recommendedName>
</protein>
<dbReference type="SUPFAM" id="SSF56059">
    <property type="entry name" value="Glutathione synthetase ATP-binding domain-like"/>
    <property type="match status" value="1"/>
</dbReference>
<reference evidence="3 4" key="1">
    <citation type="submission" date="2023-01" db="EMBL/GenBank/DDBJ databases">
        <title>Analysis of 21 Apiospora genomes using comparative genomics revels a genus with tremendous synthesis potential of carbohydrate active enzymes and secondary metabolites.</title>
        <authorList>
            <person name="Sorensen T."/>
        </authorList>
    </citation>
    <scope>NUCLEOTIDE SEQUENCE [LARGE SCALE GENOMIC DNA]</scope>
    <source>
        <strain evidence="3 4">CBS 33761</strain>
    </source>
</reference>
<evidence type="ECO:0000256" key="1">
    <source>
        <dbReference type="PROSITE-ProRule" id="PRU00409"/>
    </source>
</evidence>